<accession>A0A848LGT3</accession>
<dbReference type="Gene3D" id="3.30.200.20">
    <property type="entry name" value="Phosphorylase Kinase, domain 1"/>
    <property type="match status" value="1"/>
</dbReference>
<protein>
    <submittedName>
        <fullName evidence="7">Serine/threonine protein kinase</fullName>
    </submittedName>
</protein>
<name>A0A848LGT3_9BACT</name>
<keyword evidence="2" id="KW-0547">Nucleotide-binding</keyword>
<proteinExistence type="predicted"/>
<evidence type="ECO:0000256" key="5">
    <source>
        <dbReference type="SAM" id="MobiDB-lite"/>
    </source>
</evidence>
<dbReference type="InterPro" id="IPR000719">
    <property type="entry name" value="Prot_kinase_dom"/>
</dbReference>
<dbReference type="PANTHER" id="PTHR43289:SF6">
    <property type="entry name" value="SERINE_THREONINE-PROTEIN KINASE NEKL-3"/>
    <property type="match status" value="1"/>
</dbReference>
<evidence type="ECO:0000313" key="8">
    <source>
        <dbReference type="Proteomes" id="UP000518300"/>
    </source>
</evidence>
<feature type="domain" description="Protein kinase" evidence="6">
    <location>
        <begin position="20"/>
        <end position="305"/>
    </location>
</feature>
<gene>
    <name evidence="7" type="ORF">HG543_14195</name>
</gene>
<dbReference type="AlphaFoldDB" id="A0A848LGT3"/>
<dbReference type="GO" id="GO:0004674">
    <property type="term" value="F:protein serine/threonine kinase activity"/>
    <property type="evidence" value="ECO:0007669"/>
    <property type="project" value="UniProtKB-KW"/>
</dbReference>
<keyword evidence="3 7" id="KW-0418">Kinase</keyword>
<evidence type="ECO:0000256" key="2">
    <source>
        <dbReference type="ARBA" id="ARBA00022741"/>
    </source>
</evidence>
<evidence type="ECO:0000313" key="7">
    <source>
        <dbReference type="EMBL" id="NMO15991.1"/>
    </source>
</evidence>
<dbReference type="SUPFAM" id="SSF56112">
    <property type="entry name" value="Protein kinase-like (PK-like)"/>
    <property type="match status" value="1"/>
</dbReference>
<dbReference type="CDD" id="cd14014">
    <property type="entry name" value="STKc_PknB_like"/>
    <property type="match status" value="1"/>
</dbReference>
<keyword evidence="7" id="KW-0723">Serine/threonine-protein kinase</keyword>
<dbReference type="Pfam" id="PF00069">
    <property type="entry name" value="Pkinase"/>
    <property type="match status" value="1"/>
</dbReference>
<reference evidence="7 8" key="1">
    <citation type="submission" date="2020-04" db="EMBL/GenBank/DDBJ databases">
        <title>Draft genome of Pyxidicoccus fallax type strain.</title>
        <authorList>
            <person name="Whitworth D.E."/>
        </authorList>
    </citation>
    <scope>NUCLEOTIDE SEQUENCE [LARGE SCALE GENOMIC DNA]</scope>
    <source>
        <strain evidence="7 8">DSM 14698</strain>
    </source>
</reference>
<dbReference type="GO" id="GO:0005524">
    <property type="term" value="F:ATP binding"/>
    <property type="evidence" value="ECO:0007669"/>
    <property type="project" value="UniProtKB-KW"/>
</dbReference>
<evidence type="ECO:0000256" key="3">
    <source>
        <dbReference type="ARBA" id="ARBA00022777"/>
    </source>
</evidence>
<dbReference type="Proteomes" id="UP000518300">
    <property type="component" value="Unassembled WGS sequence"/>
</dbReference>
<feature type="region of interest" description="Disordered" evidence="5">
    <location>
        <begin position="451"/>
        <end position="474"/>
    </location>
</feature>
<evidence type="ECO:0000259" key="6">
    <source>
        <dbReference type="PROSITE" id="PS50011"/>
    </source>
</evidence>
<dbReference type="EMBL" id="JABBJJ010000053">
    <property type="protein sequence ID" value="NMO15991.1"/>
    <property type="molecule type" value="Genomic_DNA"/>
</dbReference>
<dbReference type="Gene3D" id="1.10.510.10">
    <property type="entry name" value="Transferase(Phosphotransferase) domain 1"/>
    <property type="match status" value="1"/>
</dbReference>
<dbReference type="PANTHER" id="PTHR43289">
    <property type="entry name" value="MITOGEN-ACTIVATED PROTEIN KINASE KINASE KINASE 20-RELATED"/>
    <property type="match status" value="1"/>
</dbReference>
<organism evidence="7 8">
    <name type="scientific">Pyxidicoccus fallax</name>
    <dbReference type="NCBI Taxonomy" id="394095"/>
    <lineage>
        <taxon>Bacteria</taxon>
        <taxon>Pseudomonadati</taxon>
        <taxon>Myxococcota</taxon>
        <taxon>Myxococcia</taxon>
        <taxon>Myxococcales</taxon>
        <taxon>Cystobacterineae</taxon>
        <taxon>Myxococcaceae</taxon>
        <taxon>Pyxidicoccus</taxon>
    </lineage>
</organism>
<comment type="caution">
    <text evidence="7">The sequence shown here is derived from an EMBL/GenBank/DDBJ whole genome shotgun (WGS) entry which is preliminary data.</text>
</comment>
<dbReference type="InterPro" id="IPR011009">
    <property type="entry name" value="Kinase-like_dom_sf"/>
</dbReference>
<keyword evidence="4" id="KW-0067">ATP-binding</keyword>
<keyword evidence="8" id="KW-1185">Reference proteome</keyword>
<dbReference type="PROSITE" id="PS50011">
    <property type="entry name" value="PROTEIN_KINASE_DOM"/>
    <property type="match status" value="1"/>
</dbReference>
<evidence type="ECO:0000256" key="1">
    <source>
        <dbReference type="ARBA" id="ARBA00022679"/>
    </source>
</evidence>
<sequence length="474" mass="50628">METCDLNPAALPPGTCVGPWRVEGLRGRGTYGAVYRATGVEPHAPGTVALKVALHPRDARFTREAELLSRIRCPGVPRLLEAGEWVAPSGKVHPYLAMEWVEGEPLYAWARRRQPSSRQVLQVLGRLARALESTHAAGGVHRDFKGDNVLARAGDDWPVLIDFGAGHHVGASTLTGPLLPPGTPAYRSPEAWGYALGADPDSAPPYPAGPADDVFALGVTAYRLIAELYPPSTDPREEESHVWSLEGTGVPAVRELNARCCPELSALVSRMLDVRPEARGRARELAEALERAAGNVGPEADVPLYDLDAPRALRVRAVPRRVEPRATGRTWSSWLAAVSLGGALALGVGWMVGMWNTEEPVAVGMETKDGGTVAVGDSALTAPVAPVQAPSAWSTAVMQIPPKPLPGQRRTDANGRCPGKQQVPIHGGCWLKVNIDPKDCAKHDGYVHQGSCYTPSMRSESPPMSSPAEAPARR</sequence>
<evidence type="ECO:0000256" key="4">
    <source>
        <dbReference type="ARBA" id="ARBA00022840"/>
    </source>
</evidence>
<keyword evidence="1" id="KW-0808">Transferase</keyword>
<feature type="compositionally biased region" description="Low complexity" evidence="5">
    <location>
        <begin position="455"/>
        <end position="474"/>
    </location>
</feature>